<accession>A0A0Q9X284</accession>
<dbReference type="EMBL" id="CH963925">
    <property type="protein sequence ID" value="KRF98875.1"/>
    <property type="molecule type" value="Genomic_DNA"/>
</dbReference>
<name>A0A0Q9X284_DROWI</name>
<dbReference type="InParanoid" id="A0A0Q9X284"/>
<dbReference type="Proteomes" id="UP000007798">
    <property type="component" value="Unassembled WGS sequence"/>
</dbReference>
<evidence type="ECO:0000256" key="1">
    <source>
        <dbReference type="SAM" id="MobiDB-lite"/>
    </source>
</evidence>
<dbReference type="STRING" id="7260.A0A0Q9X284"/>
<feature type="non-terminal residue" evidence="2">
    <location>
        <position position="1"/>
    </location>
</feature>
<proteinExistence type="predicted"/>
<evidence type="ECO:0000313" key="2">
    <source>
        <dbReference type="EMBL" id="KRF98875.1"/>
    </source>
</evidence>
<keyword evidence="3" id="KW-1185">Reference proteome</keyword>
<sequence length="100" mass="11313">TTTTANSSSSNPVRTANQRYFLISSFKDPTFLKAECELAHSQVQQQQHQVVVGNNITKTVKLSKRFKSTLNTNEDTKNNNYNNLNDMRIKSNGDDDDDDD</sequence>
<evidence type="ECO:0000313" key="3">
    <source>
        <dbReference type="Proteomes" id="UP000007798"/>
    </source>
</evidence>
<organism evidence="2 3">
    <name type="scientific">Drosophila willistoni</name>
    <name type="common">Fruit fly</name>
    <dbReference type="NCBI Taxonomy" id="7260"/>
    <lineage>
        <taxon>Eukaryota</taxon>
        <taxon>Metazoa</taxon>
        <taxon>Ecdysozoa</taxon>
        <taxon>Arthropoda</taxon>
        <taxon>Hexapoda</taxon>
        <taxon>Insecta</taxon>
        <taxon>Pterygota</taxon>
        <taxon>Neoptera</taxon>
        <taxon>Endopterygota</taxon>
        <taxon>Diptera</taxon>
        <taxon>Brachycera</taxon>
        <taxon>Muscomorpha</taxon>
        <taxon>Ephydroidea</taxon>
        <taxon>Drosophilidae</taxon>
        <taxon>Drosophila</taxon>
        <taxon>Sophophora</taxon>
    </lineage>
</organism>
<reference evidence="2 3" key="1">
    <citation type="journal article" date="2007" name="Nature">
        <title>Evolution of genes and genomes on the Drosophila phylogeny.</title>
        <authorList>
            <consortium name="Drosophila 12 Genomes Consortium"/>
            <person name="Clark A.G."/>
            <person name="Eisen M.B."/>
            <person name="Smith D.R."/>
            <person name="Bergman C.M."/>
            <person name="Oliver B."/>
            <person name="Markow T.A."/>
            <person name="Kaufman T.C."/>
            <person name="Kellis M."/>
            <person name="Gelbart W."/>
            <person name="Iyer V.N."/>
            <person name="Pollard D.A."/>
            <person name="Sackton T.B."/>
            <person name="Larracuente A.M."/>
            <person name="Singh N.D."/>
            <person name="Abad J.P."/>
            <person name="Abt D.N."/>
            <person name="Adryan B."/>
            <person name="Aguade M."/>
            <person name="Akashi H."/>
            <person name="Anderson W.W."/>
            <person name="Aquadro C.F."/>
            <person name="Ardell D.H."/>
            <person name="Arguello R."/>
            <person name="Artieri C.G."/>
            <person name="Barbash D.A."/>
            <person name="Barker D."/>
            <person name="Barsanti P."/>
            <person name="Batterham P."/>
            <person name="Batzoglou S."/>
            <person name="Begun D."/>
            <person name="Bhutkar A."/>
            <person name="Blanco E."/>
            <person name="Bosak S.A."/>
            <person name="Bradley R.K."/>
            <person name="Brand A.D."/>
            <person name="Brent M.R."/>
            <person name="Brooks A.N."/>
            <person name="Brown R.H."/>
            <person name="Butlin R.K."/>
            <person name="Caggese C."/>
            <person name="Calvi B.R."/>
            <person name="Bernardo de Carvalho A."/>
            <person name="Caspi A."/>
            <person name="Castrezana S."/>
            <person name="Celniker S.E."/>
            <person name="Chang J.L."/>
            <person name="Chapple C."/>
            <person name="Chatterji S."/>
            <person name="Chinwalla A."/>
            <person name="Civetta A."/>
            <person name="Clifton S.W."/>
            <person name="Comeron J.M."/>
            <person name="Costello J.C."/>
            <person name="Coyne J.A."/>
            <person name="Daub J."/>
            <person name="David R.G."/>
            <person name="Delcher A.L."/>
            <person name="Delehaunty K."/>
            <person name="Do C.B."/>
            <person name="Ebling H."/>
            <person name="Edwards K."/>
            <person name="Eickbush T."/>
            <person name="Evans J.D."/>
            <person name="Filipski A."/>
            <person name="Findeiss S."/>
            <person name="Freyhult E."/>
            <person name="Fulton L."/>
            <person name="Fulton R."/>
            <person name="Garcia A.C."/>
            <person name="Gardiner A."/>
            <person name="Garfield D.A."/>
            <person name="Garvin B.E."/>
            <person name="Gibson G."/>
            <person name="Gilbert D."/>
            <person name="Gnerre S."/>
            <person name="Godfrey J."/>
            <person name="Good R."/>
            <person name="Gotea V."/>
            <person name="Gravely B."/>
            <person name="Greenberg A.J."/>
            <person name="Griffiths-Jones S."/>
            <person name="Gross S."/>
            <person name="Guigo R."/>
            <person name="Gustafson E.A."/>
            <person name="Haerty W."/>
            <person name="Hahn M.W."/>
            <person name="Halligan D.L."/>
            <person name="Halpern A.L."/>
            <person name="Halter G.M."/>
            <person name="Han M.V."/>
            <person name="Heger A."/>
            <person name="Hillier L."/>
            <person name="Hinrichs A.S."/>
            <person name="Holmes I."/>
            <person name="Hoskins R.A."/>
            <person name="Hubisz M.J."/>
            <person name="Hultmark D."/>
            <person name="Huntley M.A."/>
            <person name="Jaffe D.B."/>
            <person name="Jagadeeshan S."/>
            <person name="Jeck W.R."/>
            <person name="Johnson J."/>
            <person name="Jones C.D."/>
            <person name="Jordan W.C."/>
            <person name="Karpen G.H."/>
            <person name="Kataoka E."/>
            <person name="Keightley P.D."/>
            <person name="Kheradpour P."/>
            <person name="Kirkness E.F."/>
            <person name="Koerich L.B."/>
            <person name="Kristiansen K."/>
            <person name="Kudrna D."/>
            <person name="Kulathinal R.J."/>
            <person name="Kumar S."/>
            <person name="Kwok R."/>
            <person name="Lander E."/>
            <person name="Langley C.H."/>
            <person name="Lapoint R."/>
            <person name="Lazzaro B.P."/>
            <person name="Lee S.J."/>
            <person name="Levesque L."/>
            <person name="Li R."/>
            <person name="Lin C.F."/>
            <person name="Lin M.F."/>
            <person name="Lindblad-Toh K."/>
            <person name="Llopart A."/>
            <person name="Long M."/>
            <person name="Low L."/>
            <person name="Lozovsky E."/>
            <person name="Lu J."/>
            <person name="Luo M."/>
            <person name="Machado C.A."/>
            <person name="Makalowski W."/>
            <person name="Marzo M."/>
            <person name="Matsuda M."/>
            <person name="Matzkin L."/>
            <person name="McAllister B."/>
            <person name="McBride C.S."/>
            <person name="McKernan B."/>
            <person name="McKernan K."/>
            <person name="Mendez-Lago M."/>
            <person name="Minx P."/>
            <person name="Mollenhauer M.U."/>
            <person name="Montooth K."/>
            <person name="Mount S.M."/>
            <person name="Mu X."/>
            <person name="Myers E."/>
            <person name="Negre B."/>
            <person name="Newfeld S."/>
            <person name="Nielsen R."/>
            <person name="Noor M.A."/>
            <person name="O'Grady P."/>
            <person name="Pachter L."/>
            <person name="Papaceit M."/>
            <person name="Parisi M.J."/>
            <person name="Parisi M."/>
            <person name="Parts L."/>
            <person name="Pedersen J.S."/>
            <person name="Pesole G."/>
            <person name="Phillippy A.M."/>
            <person name="Ponting C.P."/>
            <person name="Pop M."/>
            <person name="Porcelli D."/>
            <person name="Powell J.R."/>
            <person name="Prohaska S."/>
            <person name="Pruitt K."/>
            <person name="Puig M."/>
            <person name="Quesneville H."/>
            <person name="Ram K.R."/>
            <person name="Rand D."/>
            <person name="Rasmussen M.D."/>
            <person name="Reed L.K."/>
            <person name="Reenan R."/>
            <person name="Reily A."/>
            <person name="Remington K.A."/>
            <person name="Rieger T.T."/>
            <person name="Ritchie M.G."/>
            <person name="Robin C."/>
            <person name="Rogers Y.H."/>
            <person name="Rohde C."/>
            <person name="Rozas J."/>
            <person name="Rubenfield M.J."/>
            <person name="Ruiz A."/>
            <person name="Russo S."/>
            <person name="Salzberg S.L."/>
            <person name="Sanchez-Gracia A."/>
            <person name="Saranga D.J."/>
            <person name="Sato H."/>
            <person name="Schaeffer S.W."/>
            <person name="Schatz M.C."/>
            <person name="Schlenke T."/>
            <person name="Schwartz R."/>
            <person name="Segarra C."/>
            <person name="Singh R.S."/>
            <person name="Sirot L."/>
            <person name="Sirota M."/>
            <person name="Sisneros N.B."/>
            <person name="Smith C.D."/>
            <person name="Smith T.F."/>
            <person name="Spieth J."/>
            <person name="Stage D.E."/>
            <person name="Stark A."/>
            <person name="Stephan W."/>
            <person name="Strausberg R.L."/>
            <person name="Strempel S."/>
            <person name="Sturgill D."/>
            <person name="Sutton G."/>
            <person name="Sutton G.G."/>
            <person name="Tao W."/>
            <person name="Teichmann S."/>
            <person name="Tobari Y.N."/>
            <person name="Tomimura Y."/>
            <person name="Tsolas J.M."/>
            <person name="Valente V.L."/>
            <person name="Venter E."/>
            <person name="Venter J.C."/>
            <person name="Vicario S."/>
            <person name="Vieira F.G."/>
            <person name="Vilella A.J."/>
            <person name="Villasante A."/>
            <person name="Walenz B."/>
            <person name="Wang J."/>
            <person name="Wasserman M."/>
            <person name="Watts T."/>
            <person name="Wilson D."/>
            <person name="Wilson R.K."/>
            <person name="Wing R.A."/>
            <person name="Wolfner M.F."/>
            <person name="Wong A."/>
            <person name="Wong G.K."/>
            <person name="Wu C.I."/>
            <person name="Wu G."/>
            <person name="Yamamoto D."/>
            <person name="Yang H.P."/>
            <person name="Yang S.P."/>
            <person name="Yorke J.A."/>
            <person name="Yoshida K."/>
            <person name="Zdobnov E."/>
            <person name="Zhang P."/>
            <person name="Zhang Y."/>
            <person name="Zimin A.V."/>
            <person name="Baldwin J."/>
            <person name="Abdouelleil A."/>
            <person name="Abdulkadir J."/>
            <person name="Abebe A."/>
            <person name="Abera B."/>
            <person name="Abreu J."/>
            <person name="Acer S.C."/>
            <person name="Aftuck L."/>
            <person name="Alexander A."/>
            <person name="An P."/>
            <person name="Anderson E."/>
            <person name="Anderson S."/>
            <person name="Arachi H."/>
            <person name="Azer M."/>
            <person name="Bachantsang P."/>
            <person name="Barry A."/>
            <person name="Bayul T."/>
            <person name="Berlin A."/>
            <person name="Bessette D."/>
            <person name="Bloom T."/>
            <person name="Blye J."/>
            <person name="Boguslavskiy L."/>
            <person name="Bonnet C."/>
            <person name="Boukhgalter B."/>
            <person name="Bourzgui I."/>
            <person name="Brown A."/>
            <person name="Cahill P."/>
            <person name="Channer S."/>
            <person name="Cheshatsang Y."/>
            <person name="Chuda L."/>
            <person name="Citroen M."/>
            <person name="Collymore A."/>
            <person name="Cooke P."/>
            <person name="Costello M."/>
            <person name="D'Aco K."/>
            <person name="Daza R."/>
            <person name="De Haan G."/>
            <person name="DeGray S."/>
            <person name="DeMaso C."/>
            <person name="Dhargay N."/>
            <person name="Dooley K."/>
            <person name="Dooley E."/>
            <person name="Doricent M."/>
            <person name="Dorje P."/>
            <person name="Dorjee K."/>
            <person name="Dupes A."/>
            <person name="Elong R."/>
            <person name="Falk J."/>
            <person name="Farina A."/>
            <person name="Faro S."/>
            <person name="Ferguson D."/>
            <person name="Fisher S."/>
            <person name="Foley C.D."/>
            <person name="Franke A."/>
            <person name="Friedrich D."/>
            <person name="Gadbois L."/>
            <person name="Gearin G."/>
            <person name="Gearin C.R."/>
            <person name="Giannoukos G."/>
            <person name="Goode T."/>
            <person name="Graham J."/>
            <person name="Grandbois E."/>
            <person name="Grewal S."/>
            <person name="Gyaltsen K."/>
            <person name="Hafez N."/>
            <person name="Hagos B."/>
            <person name="Hall J."/>
            <person name="Henson C."/>
            <person name="Hollinger A."/>
            <person name="Honan T."/>
            <person name="Huard M.D."/>
            <person name="Hughes L."/>
            <person name="Hurhula B."/>
            <person name="Husby M.E."/>
            <person name="Kamat A."/>
            <person name="Kanga B."/>
            <person name="Kashin S."/>
            <person name="Khazanovich D."/>
            <person name="Kisner P."/>
            <person name="Lance K."/>
            <person name="Lara M."/>
            <person name="Lee W."/>
            <person name="Lennon N."/>
            <person name="Letendre F."/>
            <person name="LeVine R."/>
            <person name="Lipovsky A."/>
            <person name="Liu X."/>
            <person name="Liu J."/>
            <person name="Liu S."/>
            <person name="Lokyitsang T."/>
            <person name="Lokyitsang Y."/>
            <person name="Lubonja R."/>
            <person name="Lui A."/>
            <person name="MacDonald P."/>
            <person name="Magnisalis V."/>
            <person name="Maru K."/>
            <person name="Matthews C."/>
            <person name="McCusker W."/>
            <person name="McDonough S."/>
            <person name="Mehta T."/>
            <person name="Meldrim J."/>
            <person name="Meneus L."/>
            <person name="Mihai O."/>
            <person name="Mihalev A."/>
            <person name="Mihova T."/>
            <person name="Mittelman R."/>
            <person name="Mlenga V."/>
            <person name="Montmayeur A."/>
            <person name="Mulrain L."/>
            <person name="Navidi A."/>
            <person name="Naylor J."/>
            <person name="Negash T."/>
            <person name="Nguyen T."/>
            <person name="Nguyen N."/>
            <person name="Nicol R."/>
            <person name="Norbu C."/>
            <person name="Norbu N."/>
            <person name="Novod N."/>
            <person name="O'Neill B."/>
            <person name="Osman S."/>
            <person name="Markiewicz E."/>
            <person name="Oyono O.L."/>
            <person name="Patti C."/>
            <person name="Phunkhang P."/>
            <person name="Pierre F."/>
            <person name="Priest M."/>
            <person name="Raghuraman S."/>
            <person name="Rege F."/>
            <person name="Reyes R."/>
            <person name="Rise C."/>
            <person name="Rogov P."/>
            <person name="Ross K."/>
            <person name="Ryan E."/>
            <person name="Settipalli S."/>
            <person name="Shea T."/>
            <person name="Sherpa N."/>
            <person name="Shi L."/>
            <person name="Shih D."/>
            <person name="Sparrow T."/>
            <person name="Spaulding J."/>
            <person name="Stalker J."/>
            <person name="Stange-Thomann N."/>
            <person name="Stavropoulos S."/>
            <person name="Stone C."/>
            <person name="Strader C."/>
            <person name="Tesfaye S."/>
            <person name="Thomson T."/>
            <person name="Thoulutsang Y."/>
            <person name="Thoulutsang D."/>
            <person name="Topham K."/>
            <person name="Topping I."/>
            <person name="Tsamla T."/>
            <person name="Vassiliev H."/>
            <person name="Vo A."/>
            <person name="Wangchuk T."/>
            <person name="Wangdi T."/>
            <person name="Weiand M."/>
            <person name="Wilkinson J."/>
            <person name="Wilson A."/>
            <person name="Yadav S."/>
            <person name="Young G."/>
            <person name="Yu Q."/>
            <person name="Zembek L."/>
            <person name="Zhong D."/>
            <person name="Zimmer A."/>
            <person name="Zwirko Z."/>
            <person name="Jaffe D.B."/>
            <person name="Alvarez P."/>
            <person name="Brockman W."/>
            <person name="Butler J."/>
            <person name="Chin C."/>
            <person name="Gnerre S."/>
            <person name="Grabherr M."/>
            <person name="Kleber M."/>
            <person name="Mauceli E."/>
            <person name="MacCallum I."/>
        </authorList>
    </citation>
    <scope>NUCLEOTIDE SEQUENCE [LARGE SCALE GENOMIC DNA]</scope>
    <source>
        <strain evidence="3">Tucson 14030-0811.24</strain>
    </source>
</reference>
<gene>
    <name evidence="2" type="primary">Dwil\GK27856</name>
    <name evidence="2" type="ORF">Dwil_GK27856</name>
</gene>
<dbReference type="AlphaFoldDB" id="A0A0Q9X284"/>
<feature type="region of interest" description="Disordered" evidence="1">
    <location>
        <begin position="69"/>
        <end position="100"/>
    </location>
</feature>
<protein>
    <submittedName>
        <fullName evidence="2">Uncharacterized protein</fullName>
    </submittedName>
</protein>
<feature type="compositionally biased region" description="Low complexity" evidence="1">
    <location>
        <begin position="69"/>
        <end position="86"/>
    </location>
</feature>